<dbReference type="RefSeq" id="WP_344602801.1">
    <property type="nucleotide sequence ID" value="NZ_BAAAHE010000008.1"/>
</dbReference>
<sequence>MQYLLARPEYIEHVIDALLAVYVSIEAYWASASVSSTQLRRVRSVLLT</sequence>
<reference evidence="1 2" key="1">
    <citation type="journal article" date="2019" name="Int. J. Syst. Evol. Microbiol.">
        <title>The Global Catalogue of Microorganisms (GCM) 10K type strain sequencing project: providing services to taxonomists for standard genome sequencing and annotation.</title>
        <authorList>
            <consortium name="The Broad Institute Genomics Platform"/>
            <consortium name="The Broad Institute Genome Sequencing Center for Infectious Disease"/>
            <person name="Wu L."/>
            <person name="Ma J."/>
        </authorList>
    </citation>
    <scope>NUCLEOTIDE SEQUENCE [LARGE SCALE GENOMIC DNA]</scope>
    <source>
        <strain evidence="1 2">JCM 10671</strain>
    </source>
</reference>
<comment type="caution">
    <text evidence="1">The sequence shown here is derived from an EMBL/GenBank/DDBJ whole genome shotgun (WGS) entry which is preliminary data.</text>
</comment>
<keyword evidence="2" id="KW-1185">Reference proteome</keyword>
<gene>
    <name evidence="1" type="ORF">GCM10009547_12830</name>
</gene>
<accession>A0ABN1GIK0</accession>
<evidence type="ECO:0000313" key="2">
    <source>
        <dbReference type="Proteomes" id="UP001500957"/>
    </source>
</evidence>
<name>A0ABN1GIK0_9ACTN</name>
<dbReference type="EMBL" id="BAAAHE010000008">
    <property type="protein sequence ID" value="GAA0612241.1"/>
    <property type="molecule type" value="Genomic_DNA"/>
</dbReference>
<evidence type="ECO:0000313" key="1">
    <source>
        <dbReference type="EMBL" id="GAA0612241.1"/>
    </source>
</evidence>
<organism evidence="1 2">
    <name type="scientific">Sporichthya brevicatena</name>
    <dbReference type="NCBI Taxonomy" id="171442"/>
    <lineage>
        <taxon>Bacteria</taxon>
        <taxon>Bacillati</taxon>
        <taxon>Actinomycetota</taxon>
        <taxon>Actinomycetes</taxon>
        <taxon>Sporichthyales</taxon>
        <taxon>Sporichthyaceae</taxon>
        <taxon>Sporichthya</taxon>
    </lineage>
</organism>
<protein>
    <submittedName>
        <fullName evidence="1">Uncharacterized protein</fullName>
    </submittedName>
</protein>
<proteinExistence type="predicted"/>
<dbReference type="Proteomes" id="UP001500957">
    <property type="component" value="Unassembled WGS sequence"/>
</dbReference>